<organism evidence="1 2">
    <name type="scientific">Paramecium tetraurelia</name>
    <dbReference type="NCBI Taxonomy" id="5888"/>
    <lineage>
        <taxon>Eukaryota</taxon>
        <taxon>Sar</taxon>
        <taxon>Alveolata</taxon>
        <taxon>Ciliophora</taxon>
        <taxon>Intramacronucleata</taxon>
        <taxon>Oligohymenophorea</taxon>
        <taxon>Peniculida</taxon>
        <taxon>Parameciidae</taxon>
        <taxon>Paramecium</taxon>
    </lineage>
</organism>
<dbReference type="InParanoid" id="A0DNT9"/>
<evidence type="ECO:0000313" key="2">
    <source>
        <dbReference type="Proteomes" id="UP000000600"/>
    </source>
</evidence>
<dbReference type="GeneID" id="5037888"/>
<sequence>MQLMNLKLQGEIMALTYKVCFQPKYIQHLQQYYLEDLKSFFCPPYILCWMNNFYFLNDNHPEQNFIQNMFELFKNQLSQPWSQIF</sequence>
<dbReference type="HOGENOM" id="CLU_2517442_0_0_1"/>
<gene>
    <name evidence="1" type="ORF">GSPATT00018902001</name>
</gene>
<evidence type="ECO:0000313" key="1">
    <source>
        <dbReference type="EMBL" id="CAK84706.1"/>
    </source>
</evidence>
<dbReference type="Proteomes" id="UP000000600">
    <property type="component" value="Unassembled WGS sequence"/>
</dbReference>
<proteinExistence type="predicted"/>
<name>A0DNT9_PARTE</name>
<keyword evidence="2" id="KW-1185">Reference proteome</keyword>
<dbReference type="KEGG" id="ptm:GSPATT00018902001"/>
<protein>
    <submittedName>
        <fullName evidence="1">Uncharacterized protein</fullName>
    </submittedName>
</protein>
<dbReference type="AlphaFoldDB" id="A0DNT9"/>
<dbReference type="RefSeq" id="XP_001452103.1">
    <property type="nucleotide sequence ID" value="XM_001452066.1"/>
</dbReference>
<reference evidence="1 2" key="1">
    <citation type="journal article" date="2006" name="Nature">
        <title>Global trends of whole-genome duplications revealed by the ciliate Paramecium tetraurelia.</title>
        <authorList>
            <consortium name="Genoscope"/>
            <person name="Aury J.-M."/>
            <person name="Jaillon O."/>
            <person name="Duret L."/>
            <person name="Noel B."/>
            <person name="Jubin C."/>
            <person name="Porcel B.M."/>
            <person name="Segurens B."/>
            <person name="Daubin V."/>
            <person name="Anthouard V."/>
            <person name="Aiach N."/>
            <person name="Arnaiz O."/>
            <person name="Billaut A."/>
            <person name="Beisson J."/>
            <person name="Blanc I."/>
            <person name="Bouhouche K."/>
            <person name="Camara F."/>
            <person name="Duharcourt S."/>
            <person name="Guigo R."/>
            <person name="Gogendeau D."/>
            <person name="Katinka M."/>
            <person name="Keller A.-M."/>
            <person name="Kissmehl R."/>
            <person name="Klotz C."/>
            <person name="Koll F."/>
            <person name="Le Moue A."/>
            <person name="Lepere C."/>
            <person name="Malinsky S."/>
            <person name="Nowacki M."/>
            <person name="Nowak J.K."/>
            <person name="Plattner H."/>
            <person name="Poulain J."/>
            <person name="Ruiz F."/>
            <person name="Serrano V."/>
            <person name="Zagulski M."/>
            <person name="Dessen P."/>
            <person name="Betermier M."/>
            <person name="Weissenbach J."/>
            <person name="Scarpelli C."/>
            <person name="Schachter V."/>
            <person name="Sperling L."/>
            <person name="Meyer E."/>
            <person name="Cohen J."/>
            <person name="Wincker P."/>
        </authorList>
    </citation>
    <scope>NUCLEOTIDE SEQUENCE [LARGE SCALE GENOMIC DNA]</scope>
    <source>
        <strain evidence="1 2">Stock d4-2</strain>
    </source>
</reference>
<dbReference type="EMBL" id="CT868518">
    <property type="protein sequence ID" value="CAK84706.1"/>
    <property type="molecule type" value="Genomic_DNA"/>
</dbReference>
<accession>A0DNT9</accession>